<comment type="caution">
    <text evidence="1">The sequence shown here is derived from an EMBL/GenBank/DDBJ whole genome shotgun (WGS) entry which is preliminary data.</text>
</comment>
<keyword evidence="2" id="KW-1185">Reference proteome</keyword>
<protein>
    <submittedName>
        <fullName evidence="1">Uncharacterized protein</fullName>
    </submittedName>
</protein>
<dbReference type="EMBL" id="MU970037">
    <property type="protein sequence ID" value="KAK9325921.1"/>
    <property type="molecule type" value="Genomic_DNA"/>
</dbReference>
<name>A0ACC3TY48_9ASCO</name>
<dbReference type="Proteomes" id="UP001489719">
    <property type="component" value="Unassembled WGS sequence"/>
</dbReference>
<gene>
    <name evidence="1" type="ORF">V1517DRAFT_342985</name>
</gene>
<evidence type="ECO:0000313" key="2">
    <source>
        <dbReference type="Proteomes" id="UP001489719"/>
    </source>
</evidence>
<sequence>MTRLTTTHSRDGQQTKSLLDNGTRRLFESTLARARNLNAQVYALANGLADAISSGHEQHGHGIEMTRQGSITPIWTVGPAFVRKFQNQVRTELQVLEKLRSSSPHNVLENDRVSHRLRSTNLPNLEAIWAIFGSGQYSGVISLGSSVKPGGHGGYCGDLMVDYGEHIVKISKLTAQQLKRELGTLMTEMANDEGNNLSVRDWIPYLDVYKMAQKVEQASGVAEPIIEDILSVGDRGFPRILRHPIRKLKRQVTIAFCNTTESEEDLELIEVIKAELELRLNVKVQLFDLTRVEILPTSELVMKVIAGDTRHFKAQIPPVLNFDVTGLLCIVSDITNLGPDRSHDRLESQRHLVSGRHRKSENAFIFLKRQIEAEKCRSVMDTVLSLFCATKDSDRRIFTCTASAKEKLLDMVSKMGSSEEKRRTQLLFDSDVTLRNDREETLASIPNIIVIDAPSLTDDIDPIDEALIADKILGPAAELGRRLGREVMTVTANYKMAKQLRSRLDGKFSTGILVVDSRSLLGGR</sequence>
<organism evidence="1 2">
    <name type="scientific">Lipomyces orientalis</name>
    <dbReference type="NCBI Taxonomy" id="1233043"/>
    <lineage>
        <taxon>Eukaryota</taxon>
        <taxon>Fungi</taxon>
        <taxon>Dikarya</taxon>
        <taxon>Ascomycota</taxon>
        <taxon>Saccharomycotina</taxon>
        <taxon>Lipomycetes</taxon>
        <taxon>Lipomycetales</taxon>
        <taxon>Lipomycetaceae</taxon>
        <taxon>Lipomyces</taxon>
    </lineage>
</organism>
<proteinExistence type="predicted"/>
<accession>A0ACC3TY48</accession>
<reference evidence="2" key="1">
    <citation type="journal article" date="2024" name="Front. Bioeng. Biotechnol.">
        <title>Genome-scale model development and genomic sequencing of the oleaginous clade Lipomyces.</title>
        <authorList>
            <person name="Czajka J.J."/>
            <person name="Han Y."/>
            <person name="Kim J."/>
            <person name="Mondo S.J."/>
            <person name="Hofstad B.A."/>
            <person name="Robles A."/>
            <person name="Haridas S."/>
            <person name="Riley R."/>
            <person name="LaButti K."/>
            <person name="Pangilinan J."/>
            <person name="Andreopoulos W."/>
            <person name="Lipzen A."/>
            <person name="Yan J."/>
            <person name="Wang M."/>
            <person name="Ng V."/>
            <person name="Grigoriev I.V."/>
            <person name="Spatafora J.W."/>
            <person name="Magnuson J.K."/>
            <person name="Baker S.E."/>
            <person name="Pomraning K.R."/>
        </authorList>
    </citation>
    <scope>NUCLEOTIDE SEQUENCE [LARGE SCALE GENOMIC DNA]</scope>
    <source>
        <strain evidence="2">CBS 10300</strain>
    </source>
</reference>
<evidence type="ECO:0000313" key="1">
    <source>
        <dbReference type="EMBL" id="KAK9325921.1"/>
    </source>
</evidence>